<accession>A0ABP0HNN9</accession>
<organism evidence="2 3">
    <name type="scientific">Durusdinium trenchii</name>
    <dbReference type="NCBI Taxonomy" id="1381693"/>
    <lineage>
        <taxon>Eukaryota</taxon>
        <taxon>Sar</taxon>
        <taxon>Alveolata</taxon>
        <taxon>Dinophyceae</taxon>
        <taxon>Suessiales</taxon>
        <taxon>Symbiodiniaceae</taxon>
        <taxon>Durusdinium</taxon>
    </lineage>
</organism>
<reference evidence="2 3" key="1">
    <citation type="submission" date="2024-02" db="EMBL/GenBank/DDBJ databases">
        <authorList>
            <person name="Chen Y."/>
            <person name="Shah S."/>
            <person name="Dougan E. K."/>
            <person name="Thang M."/>
            <person name="Chan C."/>
        </authorList>
    </citation>
    <scope>NUCLEOTIDE SEQUENCE [LARGE SCALE GENOMIC DNA]</scope>
</reference>
<dbReference type="EMBL" id="CAXAMM010001148">
    <property type="protein sequence ID" value="CAK8990769.1"/>
    <property type="molecule type" value="Genomic_DNA"/>
</dbReference>
<proteinExistence type="predicted"/>
<evidence type="ECO:0008006" key="4">
    <source>
        <dbReference type="Google" id="ProtNLM"/>
    </source>
</evidence>
<feature type="compositionally biased region" description="Polar residues" evidence="1">
    <location>
        <begin position="142"/>
        <end position="160"/>
    </location>
</feature>
<sequence length="603" mass="67026">MGRDASQPNGRDASPGGEVDIEETEDRARAAQSRRPKRCDAISARSVGCYLVSFCATLYLAGIQTEVSVLNGVPGPPIPPTNVDSGADTPQQTPPPLQLESPAPESPARSEMSPERLEAREVKTTETQATEGPAASVEMKSMDSQAEATDLQTLTTSSPSSEIGYLLPRSGGCPKGAQQVDNFEECLAAAEYLKKKMMSKTPFNAHTDPPGCIYRATDRDIFFNSREKGGEVVFSSERKPVCKGKVDSVGASGKLLKPVAAWDQAPEDVREEAAKIRLFCFAWTPFRGGDEAVLSEVTKQYSKCDGHAFFSDRHPHGEERNDVIIVKVPEQRVSRSDGMWLYHRNMVGLMPSWDHMLRTGLIDDYDWVINSELDHFMSPSRCRLAIVSYLRTLRKGMSPEWLALAQLHSVNGPLMLMWGNAFVFNKKMIHLMREQWKSLGTTESAKSVAVGCPQFMRGRQEWPDHCSQDIVYPNLVSGVMRGGVVAYGRAGCGQADATTRNNIPFQLGCWEMQHNPYGMSEEGEIEAITEFAHIQKLKDLNDAVKRYASTDQAENHKLWYSAKNVPVIHHIVSAEVHRIARELLDPEPEKVFSWTFDTALFRL</sequence>
<keyword evidence="3" id="KW-1185">Reference proteome</keyword>
<evidence type="ECO:0000256" key="1">
    <source>
        <dbReference type="SAM" id="MobiDB-lite"/>
    </source>
</evidence>
<feature type="compositionally biased region" description="Basic and acidic residues" evidence="1">
    <location>
        <begin position="112"/>
        <end position="124"/>
    </location>
</feature>
<gene>
    <name evidence="2" type="ORF">SCF082_LOCUS2374</name>
</gene>
<name>A0ABP0HNN9_9DINO</name>
<protein>
    <recommendedName>
        <fullName evidence="4">Protein xylosyltransferase</fullName>
    </recommendedName>
</protein>
<comment type="caution">
    <text evidence="2">The sequence shown here is derived from an EMBL/GenBank/DDBJ whole genome shotgun (WGS) entry which is preliminary data.</text>
</comment>
<feature type="region of interest" description="Disordered" evidence="1">
    <location>
        <begin position="75"/>
        <end position="160"/>
    </location>
</feature>
<feature type="region of interest" description="Disordered" evidence="1">
    <location>
        <begin position="1"/>
        <end position="37"/>
    </location>
</feature>
<evidence type="ECO:0000313" key="3">
    <source>
        <dbReference type="Proteomes" id="UP001642464"/>
    </source>
</evidence>
<evidence type="ECO:0000313" key="2">
    <source>
        <dbReference type="EMBL" id="CAK8990769.1"/>
    </source>
</evidence>
<dbReference type="Proteomes" id="UP001642464">
    <property type="component" value="Unassembled WGS sequence"/>
</dbReference>